<feature type="compositionally biased region" description="Low complexity" evidence="1">
    <location>
        <begin position="369"/>
        <end position="384"/>
    </location>
</feature>
<gene>
    <name evidence="3" type="ORF">FOZ60_008630</name>
</gene>
<dbReference type="PROSITE" id="PS50994">
    <property type="entry name" value="INTEGRASE"/>
    <property type="match status" value="1"/>
</dbReference>
<dbReference type="OrthoDB" id="9906983at2759"/>
<dbReference type="Gene3D" id="1.10.340.70">
    <property type="match status" value="1"/>
</dbReference>
<dbReference type="Pfam" id="PF00665">
    <property type="entry name" value="rve"/>
    <property type="match status" value="1"/>
</dbReference>
<dbReference type="AlphaFoldDB" id="A0A7J6NL03"/>
<feature type="domain" description="Integrase catalytic" evidence="2">
    <location>
        <begin position="808"/>
        <end position="972"/>
    </location>
</feature>
<feature type="region of interest" description="Disordered" evidence="1">
    <location>
        <begin position="362"/>
        <end position="418"/>
    </location>
</feature>
<evidence type="ECO:0000259" key="2">
    <source>
        <dbReference type="PROSITE" id="PS50994"/>
    </source>
</evidence>
<feature type="compositionally biased region" description="Acidic residues" evidence="1">
    <location>
        <begin position="218"/>
        <end position="235"/>
    </location>
</feature>
<name>A0A7J6NL03_PEROL</name>
<evidence type="ECO:0000313" key="4">
    <source>
        <dbReference type="Proteomes" id="UP000541610"/>
    </source>
</evidence>
<organism evidence="3 4">
    <name type="scientific">Perkinsus olseni</name>
    <name type="common">Perkinsus atlanticus</name>
    <dbReference type="NCBI Taxonomy" id="32597"/>
    <lineage>
        <taxon>Eukaryota</taxon>
        <taxon>Sar</taxon>
        <taxon>Alveolata</taxon>
        <taxon>Perkinsozoa</taxon>
        <taxon>Perkinsea</taxon>
        <taxon>Perkinsida</taxon>
        <taxon>Perkinsidae</taxon>
        <taxon>Perkinsus</taxon>
    </lineage>
</organism>
<dbReference type="Gene3D" id="3.30.420.10">
    <property type="entry name" value="Ribonuclease H-like superfamily/Ribonuclease H"/>
    <property type="match status" value="1"/>
</dbReference>
<dbReference type="InterPro" id="IPR041588">
    <property type="entry name" value="Integrase_H2C2"/>
</dbReference>
<feature type="region of interest" description="Disordered" evidence="1">
    <location>
        <begin position="207"/>
        <end position="253"/>
    </location>
</feature>
<dbReference type="EMBL" id="JABANP010000346">
    <property type="protein sequence ID" value="KAF4683781.1"/>
    <property type="molecule type" value="Genomic_DNA"/>
</dbReference>
<dbReference type="InterPro" id="IPR012337">
    <property type="entry name" value="RNaseH-like_sf"/>
</dbReference>
<comment type="caution">
    <text evidence="3">The sequence shown here is derived from an EMBL/GenBank/DDBJ whole genome shotgun (WGS) entry which is preliminary data.</text>
</comment>
<dbReference type="GO" id="GO:0015074">
    <property type="term" value="P:DNA integration"/>
    <property type="evidence" value="ECO:0007669"/>
    <property type="project" value="InterPro"/>
</dbReference>
<dbReference type="InterPro" id="IPR001584">
    <property type="entry name" value="Integrase_cat-core"/>
</dbReference>
<dbReference type="GO" id="GO:0003676">
    <property type="term" value="F:nucleic acid binding"/>
    <property type="evidence" value="ECO:0007669"/>
    <property type="project" value="InterPro"/>
</dbReference>
<accession>A0A7J6NL03</accession>
<feature type="compositionally biased region" description="Polar residues" evidence="1">
    <location>
        <begin position="406"/>
        <end position="416"/>
    </location>
</feature>
<dbReference type="Pfam" id="PF17921">
    <property type="entry name" value="Integrase_H2C2"/>
    <property type="match status" value="1"/>
</dbReference>
<dbReference type="PANTHER" id="PTHR37984">
    <property type="entry name" value="PROTEIN CBG26694"/>
    <property type="match status" value="1"/>
</dbReference>
<feature type="region of interest" description="Disordered" evidence="1">
    <location>
        <begin position="33"/>
        <end position="60"/>
    </location>
</feature>
<protein>
    <recommendedName>
        <fullName evidence="2">Integrase catalytic domain-containing protein</fullName>
    </recommendedName>
</protein>
<sequence length="1177" mass="130434">MTSLDLWRLCRNAGLLVNDGIASTNRAIAKKACNTESTDASTGKKERSSQSLLSEEAEVDSPYAGKIESFSLGLGNPSPPSDKDSEPYDLVLSSALPRGGDPRKGLEALIPIQENGTNERPEVIDIHAPDRPILQKDFMEAVACIGTTGGASNLEGIIHRLCCCKGDHDPWDCYIRQQGVLISLRSQLDGLFTSLMRKSGRLQTELINNSRDETYRADEDEEDDEDDEDDDDDGDRESIATESEAMVPPAEEEQDIEYYELSADQDMDWMLAKSPAEVRVIALEVLSADVDNTRVTTDFDITFAELQRLIIRMVEELIEQQRNGADTTIERQPTLSSCLQLYVENILVPALLEGKKYRHTELREQPGNASPAADSAAPDLSSAATPQEQGNVELAEQAAREDDTNEPQTGPGQQQAPKLDVHSTVWLGHAARVCATPGLVSAFTTLHAKSSLAELTAPFTDMIGRYAQSKRAVRLIIDDGLKEKWKELVTHCHDCLLHWHAPDELLESSSDLCWVLVCDTSPVATNATLWRVPRLDISRIRSKGDSVFSAEDFGTWQLATKDLILGTFPCADEKAYDKPHLVVCSDNTAALGRIIHGSVPPGASSMQQKRWTTWFTQISDLVMIPNEYIHIPGKGNWFCDLFSRLTSSDCDPRKEDCEEEIVLLGRPDESSFIPEAGFIGTRGQEEDSQLPTHIFEVPGADMLELPQELERHRKKISARGGKLIYAGKGGSRVYVPVGARSQLLQATHSKWHLSIPRMIETLHRSYWWPSLDDDVRSFGQACLSCARVDAINACALPRSGLLAIGDPDPNSPDLWQSVCLDHAGPFTLKTDTGSQKWYALIIIDLHSGFCEISGVPGVSASQTIREFFSAWASRYGWPRAIRCDNAPCFRAEATRRVWEDHGVTVTFSPPYWPRGNGACEAVVKKIKAVVKRCPPVTVDDLRLCCAAARAAHNSARPDGVDFSPAEFLHIPDDKHMQLVQRYLHQKGKVRERKREQANRRARRFRTSTYEDISVGDKAFVVRRKGITSESLGPYEIERISGGLAWVKGLPGPVARAQLVKFNGDTTDTSISTPPAMEEDIDHLRPGVWVGWEVIEDDGLVCSLDIGQIQSISKKKNHVGDLVINRASRLATGEMTMRGAKKVLVKKEDVRFSGDWLKPPLTNNAVNRLETYGYDCTN</sequence>
<dbReference type="Proteomes" id="UP000541610">
    <property type="component" value="Unassembled WGS sequence"/>
</dbReference>
<dbReference type="InterPro" id="IPR036397">
    <property type="entry name" value="RNaseH_sf"/>
</dbReference>
<evidence type="ECO:0000313" key="3">
    <source>
        <dbReference type="EMBL" id="KAF4683781.1"/>
    </source>
</evidence>
<evidence type="ECO:0000256" key="1">
    <source>
        <dbReference type="SAM" id="MobiDB-lite"/>
    </source>
</evidence>
<dbReference type="InterPro" id="IPR050951">
    <property type="entry name" value="Retrovirus_Pol_polyprotein"/>
</dbReference>
<dbReference type="PANTHER" id="PTHR37984:SF5">
    <property type="entry name" value="PROTEIN NYNRIN-LIKE"/>
    <property type="match status" value="1"/>
</dbReference>
<proteinExistence type="predicted"/>
<reference evidence="3 4" key="1">
    <citation type="submission" date="2020-04" db="EMBL/GenBank/DDBJ databases">
        <title>Perkinsus olseni comparative genomics.</title>
        <authorList>
            <person name="Bogema D.R."/>
        </authorList>
    </citation>
    <scope>NUCLEOTIDE SEQUENCE [LARGE SCALE GENOMIC DNA]</scope>
    <source>
        <strain evidence="3">00978-12</strain>
    </source>
</reference>
<dbReference type="SUPFAM" id="SSF53098">
    <property type="entry name" value="Ribonuclease H-like"/>
    <property type="match status" value="1"/>
</dbReference>